<keyword evidence="3" id="KW-1185">Reference proteome</keyword>
<evidence type="ECO:0000313" key="2">
    <source>
        <dbReference type="EMBL" id="KAF7813360.1"/>
    </source>
</evidence>
<dbReference type="Gene3D" id="3.30.420.10">
    <property type="entry name" value="Ribonuclease H-like superfamily/Ribonuclease H"/>
    <property type="match status" value="1"/>
</dbReference>
<dbReference type="CDD" id="cd06222">
    <property type="entry name" value="RNase_H_like"/>
    <property type="match status" value="1"/>
</dbReference>
<keyword evidence="2" id="KW-0808">Transferase</keyword>
<dbReference type="InterPro" id="IPR012337">
    <property type="entry name" value="RNaseH-like_sf"/>
</dbReference>
<dbReference type="Pfam" id="PF13456">
    <property type="entry name" value="RVT_3"/>
    <property type="match status" value="1"/>
</dbReference>
<protein>
    <submittedName>
        <fullName evidence="2">Putative reverse transcriptase</fullName>
    </submittedName>
</protein>
<gene>
    <name evidence="2" type="ORF">G2W53_034336</name>
</gene>
<keyword evidence="2" id="KW-0548">Nucleotidyltransferase</keyword>
<dbReference type="Proteomes" id="UP000634136">
    <property type="component" value="Unassembled WGS sequence"/>
</dbReference>
<reference evidence="2" key="1">
    <citation type="submission" date="2020-09" db="EMBL/GenBank/DDBJ databases">
        <title>Genome-Enabled Discovery of Anthraquinone Biosynthesis in Senna tora.</title>
        <authorList>
            <person name="Kang S.-H."/>
            <person name="Pandey R.P."/>
            <person name="Lee C.-M."/>
            <person name="Sim J.-S."/>
            <person name="Jeong J.-T."/>
            <person name="Choi B.-S."/>
            <person name="Jung M."/>
            <person name="Ginzburg D."/>
            <person name="Zhao K."/>
            <person name="Won S.Y."/>
            <person name="Oh T.-J."/>
            <person name="Yu Y."/>
            <person name="Kim N.-H."/>
            <person name="Lee O.R."/>
            <person name="Lee T.-H."/>
            <person name="Bashyal P."/>
            <person name="Kim T.-S."/>
            <person name="Lee W.-H."/>
            <person name="Kawkins C."/>
            <person name="Kim C.-K."/>
            <person name="Kim J.S."/>
            <person name="Ahn B.O."/>
            <person name="Rhee S.Y."/>
            <person name="Sohng J.K."/>
        </authorList>
    </citation>
    <scope>NUCLEOTIDE SEQUENCE</scope>
    <source>
        <tissue evidence="2">Leaf</tissue>
    </source>
</reference>
<proteinExistence type="predicted"/>
<dbReference type="InterPro" id="IPR036397">
    <property type="entry name" value="RNaseH_sf"/>
</dbReference>
<dbReference type="PANTHER" id="PTHR47723:SF19">
    <property type="entry name" value="POLYNUCLEOTIDYL TRANSFERASE, RIBONUCLEASE H-LIKE SUPERFAMILY PROTEIN"/>
    <property type="match status" value="1"/>
</dbReference>
<dbReference type="InterPro" id="IPR002156">
    <property type="entry name" value="RNaseH_domain"/>
</dbReference>
<keyword evidence="2" id="KW-0695">RNA-directed DNA polymerase</keyword>
<dbReference type="PROSITE" id="PS50879">
    <property type="entry name" value="RNASE_H_1"/>
    <property type="match status" value="1"/>
</dbReference>
<feature type="domain" description="RNase H type-1" evidence="1">
    <location>
        <begin position="126"/>
        <end position="257"/>
    </location>
</feature>
<name>A0A834T2B3_9FABA</name>
<sequence>MNGQGVGEGQLEPENIVRNIWLRMVKPCHWPIFFNANLQSWIHLNLTKQLGFLELDWGIVFATTSWSLWRWQNDDVFNNGRDKDIDPFFTIIHRIKGFIIAFQNGHHGAAKKASREERMIAWTKPEMDWVKVNVDGACSRSEVVRAACGGLVRDNNGNFLVGFTRNLGDCSATQAEIWGVLSGLMTAWHHGYRKVILEMDSLVAFNMILGRVPEAHPFSSLVQRIHNFLSLDWVVKFQHTYREGNRAADAFASYAYNTSFHLAFVSNPPLEVVSVIDADRRGLGSVRAVVV</sequence>
<dbReference type="InterPro" id="IPR053151">
    <property type="entry name" value="RNase_H-like"/>
</dbReference>
<accession>A0A834T2B3</accession>
<dbReference type="GO" id="GO:0003964">
    <property type="term" value="F:RNA-directed DNA polymerase activity"/>
    <property type="evidence" value="ECO:0007669"/>
    <property type="project" value="UniProtKB-KW"/>
</dbReference>
<dbReference type="GO" id="GO:0003676">
    <property type="term" value="F:nucleic acid binding"/>
    <property type="evidence" value="ECO:0007669"/>
    <property type="project" value="InterPro"/>
</dbReference>
<evidence type="ECO:0000313" key="3">
    <source>
        <dbReference type="Proteomes" id="UP000634136"/>
    </source>
</evidence>
<dbReference type="AlphaFoldDB" id="A0A834T2B3"/>
<dbReference type="EMBL" id="JAAIUW010000010">
    <property type="protein sequence ID" value="KAF7813360.1"/>
    <property type="molecule type" value="Genomic_DNA"/>
</dbReference>
<dbReference type="SUPFAM" id="SSF53098">
    <property type="entry name" value="Ribonuclease H-like"/>
    <property type="match status" value="1"/>
</dbReference>
<dbReference type="GO" id="GO:0004523">
    <property type="term" value="F:RNA-DNA hybrid ribonuclease activity"/>
    <property type="evidence" value="ECO:0007669"/>
    <property type="project" value="InterPro"/>
</dbReference>
<organism evidence="2 3">
    <name type="scientific">Senna tora</name>
    <dbReference type="NCBI Taxonomy" id="362788"/>
    <lineage>
        <taxon>Eukaryota</taxon>
        <taxon>Viridiplantae</taxon>
        <taxon>Streptophyta</taxon>
        <taxon>Embryophyta</taxon>
        <taxon>Tracheophyta</taxon>
        <taxon>Spermatophyta</taxon>
        <taxon>Magnoliopsida</taxon>
        <taxon>eudicotyledons</taxon>
        <taxon>Gunneridae</taxon>
        <taxon>Pentapetalae</taxon>
        <taxon>rosids</taxon>
        <taxon>fabids</taxon>
        <taxon>Fabales</taxon>
        <taxon>Fabaceae</taxon>
        <taxon>Caesalpinioideae</taxon>
        <taxon>Cassia clade</taxon>
        <taxon>Senna</taxon>
    </lineage>
</organism>
<dbReference type="OrthoDB" id="1107337at2759"/>
<comment type="caution">
    <text evidence="2">The sequence shown here is derived from an EMBL/GenBank/DDBJ whole genome shotgun (WGS) entry which is preliminary data.</text>
</comment>
<dbReference type="InterPro" id="IPR044730">
    <property type="entry name" value="RNase_H-like_dom_plant"/>
</dbReference>
<evidence type="ECO:0000259" key="1">
    <source>
        <dbReference type="PROSITE" id="PS50879"/>
    </source>
</evidence>
<dbReference type="PANTHER" id="PTHR47723">
    <property type="entry name" value="OS05G0353850 PROTEIN"/>
    <property type="match status" value="1"/>
</dbReference>